<evidence type="ECO:0000256" key="1">
    <source>
        <dbReference type="SAM" id="Phobius"/>
    </source>
</evidence>
<keyword evidence="1" id="KW-0812">Transmembrane</keyword>
<accession>A0A4Q8AKL7</accession>
<protein>
    <submittedName>
        <fullName evidence="3">TadE-like protein</fullName>
    </submittedName>
</protein>
<proteinExistence type="predicted"/>
<sequence>MRLGERRRIDPERERGSAVAEFTMVGALLTLLCLAVVQLALALHIRNTIQDAAAEGARTAALAGATLNDGAERTRQLITMGLGPAYAEQITAGYADVTGLESTEVRVVAPLPLIGLFGIESALEVTGHAALELPD</sequence>
<feature type="transmembrane region" description="Helical" evidence="1">
    <location>
        <begin position="21"/>
        <end position="43"/>
    </location>
</feature>
<dbReference type="EMBL" id="SHLC01000001">
    <property type="protein sequence ID" value="RZU64581.1"/>
    <property type="molecule type" value="Genomic_DNA"/>
</dbReference>
<dbReference type="InterPro" id="IPR012495">
    <property type="entry name" value="TadE-like_dom"/>
</dbReference>
<feature type="domain" description="TadE-like" evidence="2">
    <location>
        <begin position="16"/>
        <end position="58"/>
    </location>
</feature>
<evidence type="ECO:0000313" key="4">
    <source>
        <dbReference type="Proteomes" id="UP000291483"/>
    </source>
</evidence>
<dbReference type="RefSeq" id="WP_130505054.1">
    <property type="nucleotide sequence ID" value="NZ_SHLC01000001.1"/>
</dbReference>
<keyword evidence="1" id="KW-0472">Membrane</keyword>
<dbReference type="Pfam" id="PF07811">
    <property type="entry name" value="TadE"/>
    <property type="match status" value="1"/>
</dbReference>
<dbReference type="AlphaFoldDB" id="A0A4Q8AKL7"/>
<name>A0A4Q8AKL7_9MICO</name>
<evidence type="ECO:0000313" key="3">
    <source>
        <dbReference type="EMBL" id="RZU64581.1"/>
    </source>
</evidence>
<keyword evidence="1" id="KW-1133">Transmembrane helix</keyword>
<comment type="caution">
    <text evidence="3">The sequence shown here is derived from an EMBL/GenBank/DDBJ whole genome shotgun (WGS) entry which is preliminary data.</text>
</comment>
<dbReference type="Proteomes" id="UP000291483">
    <property type="component" value="Unassembled WGS sequence"/>
</dbReference>
<keyword evidence="4" id="KW-1185">Reference proteome</keyword>
<dbReference type="OrthoDB" id="3826566at2"/>
<evidence type="ECO:0000259" key="2">
    <source>
        <dbReference type="Pfam" id="PF07811"/>
    </source>
</evidence>
<reference evidence="3 4" key="1">
    <citation type="submission" date="2019-02" db="EMBL/GenBank/DDBJ databases">
        <title>Sequencing the genomes of 1000 actinobacteria strains.</title>
        <authorList>
            <person name="Klenk H.-P."/>
        </authorList>
    </citation>
    <scope>NUCLEOTIDE SEQUENCE [LARGE SCALE GENOMIC DNA]</scope>
    <source>
        <strain evidence="3 4">DSM 18319</strain>
    </source>
</reference>
<organism evidence="3 4">
    <name type="scientific">Microterricola gilva</name>
    <dbReference type="NCBI Taxonomy" id="393267"/>
    <lineage>
        <taxon>Bacteria</taxon>
        <taxon>Bacillati</taxon>
        <taxon>Actinomycetota</taxon>
        <taxon>Actinomycetes</taxon>
        <taxon>Micrococcales</taxon>
        <taxon>Microbacteriaceae</taxon>
        <taxon>Microterricola</taxon>
    </lineage>
</organism>
<gene>
    <name evidence="3" type="ORF">EV379_0882</name>
</gene>